<dbReference type="PROSITE" id="PS50042">
    <property type="entry name" value="CNMP_BINDING_3"/>
    <property type="match status" value="1"/>
</dbReference>
<dbReference type="InterPro" id="IPR000595">
    <property type="entry name" value="cNMP-bd_dom"/>
</dbReference>
<dbReference type="AlphaFoldDB" id="A0A944CD65"/>
<evidence type="ECO:0000313" key="7">
    <source>
        <dbReference type="Proteomes" id="UP000705379"/>
    </source>
</evidence>
<dbReference type="GO" id="GO:0003677">
    <property type="term" value="F:DNA binding"/>
    <property type="evidence" value="ECO:0007669"/>
    <property type="project" value="UniProtKB-KW"/>
</dbReference>
<reference evidence="6" key="1">
    <citation type="submission" date="2018-08" db="EMBL/GenBank/DDBJ databases">
        <authorList>
            <person name="Jin W."/>
            <person name="Wang H."/>
            <person name="Yang Y."/>
            <person name="Li M."/>
            <person name="Liu J."/>
        </authorList>
    </citation>
    <scope>NUCLEOTIDE SEQUENCE</scope>
    <source>
        <strain evidence="6">AESS21</strain>
    </source>
</reference>
<proteinExistence type="predicted"/>
<evidence type="ECO:0000313" key="6">
    <source>
        <dbReference type="EMBL" id="MBS8260894.1"/>
    </source>
</evidence>
<dbReference type="SUPFAM" id="SSF51206">
    <property type="entry name" value="cAMP-binding domain-like"/>
    <property type="match status" value="1"/>
</dbReference>
<evidence type="ECO:0000256" key="2">
    <source>
        <dbReference type="ARBA" id="ARBA00023125"/>
    </source>
</evidence>
<protein>
    <submittedName>
        <fullName evidence="6">Crp/Fnr family transcriptional regulator</fullName>
    </submittedName>
</protein>
<dbReference type="EMBL" id="QTKU01000002">
    <property type="protein sequence ID" value="MBS8260894.1"/>
    <property type="molecule type" value="Genomic_DNA"/>
</dbReference>
<comment type="caution">
    <text evidence="6">The sequence shown here is derived from an EMBL/GenBank/DDBJ whole genome shotgun (WGS) entry which is preliminary data.</text>
</comment>
<dbReference type="Pfam" id="PF00027">
    <property type="entry name" value="cNMP_binding"/>
    <property type="match status" value="1"/>
</dbReference>
<evidence type="ECO:0000259" key="5">
    <source>
        <dbReference type="PROSITE" id="PS51063"/>
    </source>
</evidence>
<keyword evidence="2" id="KW-0238">DNA-binding</keyword>
<dbReference type="PANTHER" id="PTHR24567">
    <property type="entry name" value="CRP FAMILY TRANSCRIPTIONAL REGULATORY PROTEIN"/>
    <property type="match status" value="1"/>
</dbReference>
<dbReference type="InterPro" id="IPR012318">
    <property type="entry name" value="HTH_CRP"/>
</dbReference>
<evidence type="ECO:0000259" key="4">
    <source>
        <dbReference type="PROSITE" id="PS50042"/>
    </source>
</evidence>
<reference evidence="6" key="2">
    <citation type="journal article" date="2021" name="Microorganisms">
        <title>Bacterial Dimethylsulfoniopropionate Biosynthesis in the East China Sea.</title>
        <authorList>
            <person name="Liu J."/>
            <person name="Zhang Y."/>
            <person name="Liu J."/>
            <person name="Zhong H."/>
            <person name="Williams B.T."/>
            <person name="Zheng Y."/>
            <person name="Curson A.R.J."/>
            <person name="Sun C."/>
            <person name="Sun H."/>
            <person name="Song D."/>
            <person name="Wagner Mackenzie B."/>
            <person name="Bermejo Martinez A."/>
            <person name="Todd J.D."/>
            <person name="Zhang X.H."/>
        </authorList>
    </citation>
    <scope>NUCLEOTIDE SEQUENCE</scope>
    <source>
        <strain evidence="6">AESS21</strain>
    </source>
</reference>
<dbReference type="InterPro" id="IPR018490">
    <property type="entry name" value="cNMP-bd_dom_sf"/>
</dbReference>
<dbReference type="Pfam" id="PF13545">
    <property type="entry name" value="HTH_Crp_2"/>
    <property type="match status" value="1"/>
</dbReference>
<dbReference type="InterPro" id="IPR050397">
    <property type="entry name" value="Env_Response_Regulators"/>
</dbReference>
<keyword evidence="3" id="KW-0804">Transcription</keyword>
<dbReference type="GO" id="GO:0003700">
    <property type="term" value="F:DNA-binding transcription factor activity"/>
    <property type="evidence" value="ECO:0007669"/>
    <property type="project" value="TreeGrafter"/>
</dbReference>
<dbReference type="Gene3D" id="2.60.120.10">
    <property type="entry name" value="Jelly Rolls"/>
    <property type="match status" value="1"/>
</dbReference>
<name>A0A944CD65_9HYPH</name>
<evidence type="ECO:0000256" key="1">
    <source>
        <dbReference type="ARBA" id="ARBA00023015"/>
    </source>
</evidence>
<organism evidence="6 7">
    <name type="scientific">Roseibium polysiphoniae</name>
    <dbReference type="NCBI Taxonomy" id="2571221"/>
    <lineage>
        <taxon>Bacteria</taxon>
        <taxon>Pseudomonadati</taxon>
        <taxon>Pseudomonadota</taxon>
        <taxon>Alphaproteobacteria</taxon>
        <taxon>Hyphomicrobiales</taxon>
        <taxon>Stappiaceae</taxon>
        <taxon>Roseibium</taxon>
    </lineage>
</organism>
<feature type="domain" description="Cyclic nucleotide-binding" evidence="4">
    <location>
        <begin position="21"/>
        <end position="124"/>
    </location>
</feature>
<dbReference type="Gene3D" id="1.10.10.10">
    <property type="entry name" value="Winged helix-like DNA-binding domain superfamily/Winged helix DNA-binding domain"/>
    <property type="match status" value="1"/>
</dbReference>
<accession>A0A944CD65</accession>
<dbReference type="Proteomes" id="UP000705379">
    <property type="component" value="Unassembled WGS sequence"/>
</dbReference>
<evidence type="ECO:0000256" key="3">
    <source>
        <dbReference type="ARBA" id="ARBA00023163"/>
    </source>
</evidence>
<dbReference type="InterPro" id="IPR014710">
    <property type="entry name" value="RmlC-like_jellyroll"/>
</dbReference>
<dbReference type="PROSITE" id="PS51063">
    <property type="entry name" value="HTH_CRP_2"/>
    <property type="match status" value="1"/>
</dbReference>
<dbReference type="GO" id="GO:0005829">
    <property type="term" value="C:cytosol"/>
    <property type="evidence" value="ECO:0007669"/>
    <property type="project" value="TreeGrafter"/>
</dbReference>
<dbReference type="PANTHER" id="PTHR24567:SF68">
    <property type="entry name" value="DNA-BINDING TRANSCRIPTIONAL DUAL REGULATOR CRP"/>
    <property type="match status" value="1"/>
</dbReference>
<sequence>MYLECTVDEGERLEIVSQCSLFCKLDSTVQSFVASRATTRRFKQGTPLLRKGASQSSLMLITAGLVKVSLTSWSGREVILKMCTDRDFVGLGSILEGTVSPADHIAETNATVLQVPNSTLRMILDEAPFNAALHQGMFDAYRQAIETIEVIALYSLRARLARLLLSLFLDDAKLMLFYPTYFTQERLAQLANATRPKVNGHLQVFKEAGAIRIEAGQIKITSPETLGRFSSPD</sequence>
<gene>
    <name evidence="6" type="ORF">DYI23_11735</name>
</gene>
<feature type="domain" description="HTH crp-type" evidence="5">
    <location>
        <begin position="154"/>
        <end position="224"/>
    </location>
</feature>
<dbReference type="SUPFAM" id="SSF46785">
    <property type="entry name" value="Winged helix' DNA-binding domain"/>
    <property type="match status" value="1"/>
</dbReference>
<dbReference type="InterPro" id="IPR036388">
    <property type="entry name" value="WH-like_DNA-bd_sf"/>
</dbReference>
<dbReference type="InterPro" id="IPR036390">
    <property type="entry name" value="WH_DNA-bd_sf"/>
</dbReference>
<keyword evidence="1" id="KW-0805">Transcription regulation</keyword>
<dbReference type="CDD" id="cd00038">
    <property type="entry name" value="CAP_ED"/>
    <property type="match status" value="1"/>
</dbReference>